<dbReference type="Gene3D" id="1.25.10.10">
    <property type="entry name" value="Leucine-rich Repeat Variant"/>
    <property type="match status" value="1"/>
</dbReference>
<protein>
    <recommendedName>
        <fullName evidence="5">PBS lyase</fullName>
    </recommendedName>
</protein>
<keyword evidence="1" id="KW-0042">Antenna complex</keyword>
<keyword evidence="4" id="KW-1185">Reference proteome</keyword>
<sequence length="320" mass="35190">MAKSRKLEETLAALNQIADPTSDAAIATLQKVLASKEGIAIAQASRLIRKAEIQALMPDLVAAFERCMVKPETTDPGCLAKTAIAEALYHLEYSEEGLFLAGIRHVQRESAWGGKQDTAPALRSVCALSLVRMNYSLVLSELADLLADPEAEARIGAVRAITYTNNPAAAPLLRLRVQIDDDLPVFSECLLALLKLTPGQALPLATRFLEPSQPLSSAAERASTVALALGESRLPEAFKPLQHWWERSRDPEQRKTALLAIAMLRQDEPLNFLLSLIAEGRSPDAKDAIAALSLYQKDEVLWQRVRQTTEQRPDYKDFNV</sequence>
<dbReference type="GO" id="GO:0030089">
    <property type="term" value="C:phycobilisome"/>
    <property type="evidence" value="ECO:0007669"/>
    <property type="project" value="UniProtKB-KW"/>
</dbReference>
<dbReference type="RefSeq" id="WP_106257861.1">
    <property type="nucleotide sequence ID" value="NZ_CAWNSW010000041.1"/>
</dbReference>
<reference evidence="3 4" key="2">
    <citation type="submission" date="2018-03" db="EMBL/GenBank/DDBJ databases">
        <title>The ancient ancestry and fast evolution of plastids.</title>
        <authorList>
            <person name="Moore K.R."/>
            <person name="Magnabosco C."/>
            <person name="Momper L."/>
            <person name="Gold D.A."/>
            <person name="Bosak T."/>
            <person name="Fournier G.P."/>
        </authorList>
    </citation>
    <scope>NUCLEOTIDE SEQUENCE [LARGE SCALE GENOMIC DNA]</scope>
    <source>
        <strain evidence="3 4">ULC18</strain>
    </source>
</reference>
<dbReference type="Proteomes" id="UP000239576">
    <property type="component" value="Unassembled WGS sequence"/>
</dbReference>
<evidence type="ECO:0000313" key="3">
    <source>
        <dbReference type="EMBL" id="PSB26694.1"/>
    </source>
</evidence>
<accession>A0A2T1E243</accession>
<evidence type="ECO:0000256" key="1">
    <source>
        <dbReference type="ARBA" id="ARBA00022549"/>
    </source>
</evidence>
<dbReference type="SUPFAM" id="SSF48371">
    <property type="entry name" value="ARM repeat"/>
    <property type="match status" value="1"/>
</dbReference>
<name>A0A2T1E243_9CYAN</name>
<dbReference type="InterPro" id="IPR016024">
    <property type="entry name" value="ARM-type_fold"/>
</dbReference>
<dbReference type="EMBL" id="PVWK01000101">
    <property type="protein sequence ID" value="PSB26694.1"/>
    <property type="molecule type" value="Genomic_DNA"/>
</dbReference>
<dbReference type="Pfam" id="PF13646">
    <property type="entry name" value="HEAT_2"/>
    <property type="match status" value="1"/>
</dbReference>
<keyword evidence="2" id="KW-0605">Phycobilisome</keyword>
<reference evidence="4" key="1">
    <citation type="submission" date="2018-02" db="EMBL/GenBank/DDBJ databases">
        <authorList>
            <person name="Moore K."/>
            <person name="Momper L."/>
        </authorList>
    </citation>
    <scope>NUCLEOTIDE SEQUENCE [LARGE SCALE GENOMIC DNA]</scope>
    <source>
        <strain evidence="4">ULC18</strain>
    </source>
</reference>
<evidence type="ECO:0000256" key="2">
    <source>
        <dbReference type="ARBA" id="ARBA00022738"/>
    </source>
</evidence>
<gene>
    <name evidence="3" type="ORF">C7B82_19025</name>
</gene>
<evidence type="ECO:0008006" key="5">
    <source>
        <dbReference type="Google" id="ProtNLM"/>
    </source>
</evidence>
<organism evidence="3 4">
    <name type="scientific">Stenomitos frigidus ULC18</name>
    <dbReference type="NCBI Taxonomy" id="2107698"/>
    <lineage>
        <taxon>Bacteria</taxon>
        <taxon>Bacillati</taxon>
        <taxon>Cyanobacteriota</taxon>
        <taxon>Cyanophyceae</taxon>
        <taxon>Leptolyngbyales</taxon>
        <taxon>Leptolyngbyaceae</taxon>
        <taxon>Stenomitos</taxon>
    </lineage>
</organism>
<proteinExistence type="predicted"/>
<dbReference type="InterPro" id="IPR011989">
    <property type="entry name" value="ARM-like"/>
</dbReference>
<dbReference type="OrthoDB" id="115545at2"/>
<dbReference type="AlphaFoldDB" id="A0A2T1E243"/>
<comment type="caution">
    <text evidence="3">The sequence shown here is derived from an EMBL/GenBank/DDBJ whole genome shotgun (WGS) entry which is preliminary data.</text>
</comment>
<evidence type="ECO:0000313" key="4">
    <source>
        <dbReference type="Proteomes" id="UP000239576"/>
    </source>
</evidence>